<dbReference type="EMBL" id="JAAIUW010000010">
    <property type="protein sequence ID" value="KAF7812460.1"/>
    <property type="molecule type" value="Genomic_DNA"/>
</dbReference>
<reference evidence="3" key="1">
    <citation type="submission" date="2020-09" db="EMBL/GenBank/DDBJ databases">
        <title>Genome-Enabled Discovery of Anthraquinone Biosynthesis in Senna tora.</title>
        <authorList>
            <person name="Kang S.-H."/>
            <person name="Pandey R.P."/>
            <person name="Lee C.-M."/>
            <person name="Sim J.-S."/>
            <person name="Jeong J.-T."/>
            <person name="Choi B.-S."/>
            <person name="Jung M."/>
            <person name="Ginzburg D."/>
            <person name="Zhao K."/>
            <person name="Won S.Y."/>
            <person name="Oh T.-J."/>
            <person name="Yu Y."/>
            <person name="Kim N.-H."/>
            <person name="Lee O.R."/>
            <person name="Lee T.-H."/>
            <person name="Bashyal P."/>
            <person name="Kim T.-S."/>
            <person name="Lee W.-H."/>
            <person name="Kawkins C."/>
            <person name="Kim C.-K."/>
            <person name="Kim J.S."/>
            <person name="Ahn B.O."/>
            <person name="Rhee S.Y."/>
            <person name="Sohng J.K."/>
        </authorList>
    </citation>
    <scope>NUCLEOTIDE SEQUENCE</scope>
    <source>
        <tissue evidence="3">Leaf</tissue>
    </source>
</reference>
<dbReference type="GO" id="GO:0004439">
    <property type="term" value="F:phosphatidylinositol-4,5-bisphosphate 5-phosphatase activity"/>
    <property type="evidence" value="ECO:0007669"/>
    <property type="project" value="TreeGrafter"/>
</dbReference>
<proteinExistence type="predicted"/>
<sequence length="135" mass="15844">MKQRTEHQRQLFWVRVVVRKWLNMGSNESDYSADRDDDEDDPDSDSDNGEWGREARFREKRGDEAPPELRGDNLIQYLSRLRRQKSSTFRAQYINTKEIRVCVGTWNVGGRLPPEDLDIDDWLGIDEPADIYVLG</sequence>
<gene>
    <name evidence="3" type="ORF">G2W53_033436</name>
</gene>
<feature type="compositionally biased region" description="Acidic residues" evidence="2">
    <location>
        <begin position="35"/>
        <end position="48"/>
    </location>
</feature>
<dbReference type="GO" id="GO:0046856">
    <property type="term" value="P:phosphatidylinositol dephosphorylation"/>
    <property type="evidence" value="ECO:0007669"/>
    <property type="project" value="TreeGrafter"/>
</dbReference>
<dbReference type="InterPro" id="IPR045849">
    <property type="entry name" value="IP5P_plant"/>
</dbReference>
<comment type="caution">
    <text evidence="3">The sequence shown here is derived from an EMBL/GenBank/DDBJ whole genome shotgun (WGS) entry which is preliminary data.</text>
</comment>
<accession>A0A834T0K3</accession>
<dbReference type="PANTHER" id="PTHR45666:SF5">
    <property type="entry name" value="TYPE IV INOSITOL POLYPHOSPHATE 5-PHOSPHATASE 3"/>
    <property type="match status" value="1"/>
</dbReference>
<dbReference type="OrthoDB" id="62798at2759"/>
<dbReference type="AlphaFoldDB" id="A0A834T0K3"/>
<evidence type="ECO:0000313" key="3">
    <source>
        <dbReference type="EMBL" id="KAF7812460.1"/>
    </source>
</evidence>
<evidence type="ECO:0000256" key="2">
    <source>
        <dbReference type="SAM" id="MobiDB-lite"/>
    </source>
</evidence>
<dbReference type="Gene3D" id="3.60.10.10">
    <property type="entry name" value="Endonuclease/exonuclease/phosphatase"/>
    <property type="match status" value="1"/>
</dbReference>
<dbReference type="GO" id="GO:0004445">
    <property type="term" value="F:inositol-polyphosphate 5-phosphatase activity"/>
    <property type="evidence" value="ECO:0007669"/>
    <property type="project" value="InterPro"/>
</dbReference>
<dbReference type="PANTHER" id="PTHR45666">
    <property type="entry name" value="TYPE IV INOSITOL POLYPHOSPHATE 5-PHOSPHATASE 9"/>
    <property type="match status" value="1"/>
</dbReference>
<keyword evidence="1" id="KW-0378">Hydrolase</keyword>
<name>A0A834T0K3_9FABA</name>
<dbReference type="GO" id="GO:0034485">
    <property type="term" value="F:phosphatidylinositol-3,4,5-trisphosphate 5-phosphatase activity"/>
    <property type="evidence" value="ECO:0007669"/>
    <property type="project" value="TreeGrafter"/>
</dbReference>
<feature type="region of interest" description="Disordered" evidence="2">
    <location>
        <begin position="27"/>
        <end position="69"/>
    </location>
</feature>
<protein>
    <submittedName>
        <fullName evidence="3">Type IV inositol polyphosphate 5-phosphatase 3-like isoform X1</fullName>
    </submittedName>
</protein>
<evidence type="ECO:0000313" key="4">
    <source>
        <dbReference type="Proteomes" id="UP000634136"/>
    </source>
</evidence>
<dbReference type="InterPro" id="IPR036691">
    <property type="entry name" value="Endo/exonu/phosph_ase_sf"/>
</dbReference>
<evidence type="ECO:0000256" key="1">
    <source>
        <dbReference type="ARBA" id="ARBA00022801"/>
    </source>
</evidence>
<organism evidence="3 4">
    <name type="scientific">Senna tora</name>
    <dbReference type="NCBI Taxonomy" id="362788"/>
    <lineage>
        <taxon>Eukaryota</taxon>
        <taxon>Viridiplantae</taxon>
        <taxon>Streptophyta</taxon>
        <taxon>Embryophyta</taxon>
        <taxon>Tracheophyta</taxon>
        <taxon>Spermatophyta</taxon>
        <taxon>Magnoliopsida</taxon>
        <taxon>eudicotyledons</taxon>
        <taxon>Gunneridae</taxon>
        <taxon>Pentapetalae</taxon>
        <taxon>rosids</taxon>
        <taxon>fabids</taxon>
        <taxon>Fabales</taxon>
        <taxon>Fabaceae</taxon>
        <taxon>Caesalpinioideae</taxon>
        <taxon>Cassia clade</taxon>
        <taxon>Senna</taxon>
    </lineage>
</organism>
<keyword evidence="4" id="KW-1185">Reference proteome</keyword>
<feature type="compositionally biased region" description="Basic and acidic residues" evidence="2">
    <location>
        <begin position="50"/>
        <end position="69"/>
    </location>
</feature>
<dbReference type="Proteomes" id="UP000634136">
    <property type="component" value="Unassembled WGS sequence"/>
</dbReference>